<sequence>HYVVAWWLLTRPVLVVTNDIVEPVNGAVVGLCSAARRNDGDTSNSPPRRILTGAGPPVHDYATTSDSASSGPAADFRRGVIYVLTPTRASRTARNVYRGVRAELPANV</sequence>
<reference evidence="3 4" key="1">
    <citation type="journal article" date="2012" name="Genome Biol.">
        <title>Genome and low-iron response of an oceanic diatom adapted to chronic iron limitation.</title>
        <authorList>
            <person name="Lommer M."/>
            <person name="Specht M."/>
            <person name="Roy A.S."/>
            <person name="Kraemer L."/>
            <person name="Andreson R."/>
            <person name="Gutowska M.A."/>
            <person name="Wolf J."/>
            <person name="Bergner S.V."/>
            <person name="Schilhabel M.B."/>
            <person name="Klostermeier U.C."/>
            <person name="Beiko R.G."/>
            <person name="Rosenstiel P."/>
            <person name="Hippler M."/>
            <person name="Laroche J."/>
        </authorList>
    </citation>
    <scope>NUCLEOTIDE SEQUENCE [LARGE SCALE GENOMIC DNA]</scope>
    <source>
        <strain evidence="3 4">CCMP1005</strain>
    </source>
</reference>
<feature type="non-terminal residue" evidence="3">
    <location>
        <position position="1"/>
    </location>
</feature>
<feature type="region of interest" description="Disordered" evidence="1">
    <location>
        <begin position="36"/>
        <end position="73"/>
    </location>
</feature>
<keyword evidence="2" id="KW-0732">Signal</keyword>
<evidence type="ECO:0000313" key="3">
    <source>
        <dbReference type="EMBL" id="EJK72035.1"/>
    </source>
</evidence>
<evidence type="ECO:0000256" key="1">
    <source>
        <dbReference type="SAM" id="MobiDB-lite"/>
    </source>
</evidence>
<keyword evidence="4" id="KW-1185">Reference proteome</keyword>
<dbReference type="Proteomes" id="UP000266841">
    <property type="component" value="Unassembled WGS sequence"/>
</dbReference>
<name>K0T2Q5_THAOC</name>
<dbReference type="EMBL" id="AGNL01006444">
    <property type="protein sequence ID" value="EJK72035.1"/>
    <property type="molecule type" value="Genomic_DNA"/>
</dbReference>
<comment type="caution">
    <text evidence="3">The sequence shown here is derived from an EMBL/GenBank/DDBJ whole genome shotgun (WGS) entry which is preliminary data.</text>
</comment>
<feature type="chain" id="PRO_5003841578" evidence="2">
    <location>
        <begin position="27"/>
        <end position="108"/>
    </location>
</feature>
<organism evidence="3 4">
    <name type="scientific">Thalassiosira oceanica</name>
    <name type="common">Marine diatom</name>
    <dbReference type="NCBI Taxonomy" id="159749"/>
    <lineage>
        <taxon>Eukaryota</taxon>
        <taxon>Sar</taxon>
        <taxon>Stramenopiles</taxon>
        <taxon>Ochrophyta</taxon>
        <taxon>Bacillariophyta</taxon>
        <taxon>Coscinodiscophyceae</taxon>
        <taxon>Thalassiosirophycidae</taxon>
        <taxon>Thalassiosirales</taxon>
        <taxon>Thalassiosiraceae</taxon>
        <taxon>Thalassiosira</taxon>
    </lineage>
</organism>
<gene>
    <name evidence="3" type="ORF">THAOC_06472</name>
</gene>
<proteinExistence type="predicted"/>
<protein>
    <submittedName>
        <fullName evidence="3">Uncharacterized protein</fullName>
    </submittedName>
</protein>
<evidence type="ECO:0000256" key="2">
    <source>
        <dbReference type="SAM" id="SignalP"/>
    </source>
</evidence>
<evidence type="ECO:0000313" key="4">
    <source>
        <dbReference type="Proteomes" id="UP000266841"/>
    </source>
</evidence>
<accession>K0T2Q5</accession>
<feature type="signal peptide" evidence="2">
    <location>
        <begin position="1"/>
        <end position="26"/>
    </location>
</feature>
<dbReference type="AlphaFoldDB" id="K0T2Q5"/>